<protein>
    <submittedName>
        <fullName evidence="1">Uncharacterized protein</fullName>
    </submittedName>
</protein>
<name>A0A162Q345_MUCCL</name>
<accession>A0A162Q345</accession>
<reference evidence="1 2" key="1">
    <citation type="submission" date="2015-06" db="EMBL/GenBank/DDBJ databases">
        <title>Expansion of signal transduction pathways in fungi by whole-genome duplication.</title>
        <authorList>
            <consortium name="DOE Joint Genome Institute"/>
            <person name="Corrochano L.M."/>
            <person name="Kuo A."/>
            <person name="Marcet-Houben M."/>
            <person name="Polaino S."/>
            <person name="Salamov A."/>
            <person name="Villalobos J.M."/>
            <person name="Alvarez M.I."/>
            <person name="Avalos J."/>
            <person name="Benito E.P."/>
            <person name="Benoit I."/>
            <person name="Burger G."/>
            <person name="Camino L.P."/>
            <person name="Canovas D."/>
            <person name="Cerda-Olmedo E."/>
            <person name="Cheng J.-F."/>
            <person name="Dominguez A."/>
            <person name="Elias M."/>
            <person name="Eslava A.P."/>
            <person name="Glaser F."/>
            <person name="Grimwood J."/>
            <person name="Gutierrez G."/>
            <person name="Heitman J."/>
            <person name="Henrissat B."/>
            <person name="Iturriaga E.A."/>
            <person name="Lang B.F."/>
            <person name="Lavin J.L."/>
            <person name="Lee S."/>
            <person name="Li W."/>
            <person name="Lindquist E."/>
            <person name="Lopez-Garcia S."/>
            <person name="Luque E.M."/>
            <person name="Marcos A.T."/>
            <person name="Martin J."/>
            <person name="Mccluskey K."/>
            <person name="Medina H.R."/>
            <person name="Miralles-Duran A."/>
            <person name="Miyazaki A."/>
            <person name="Munoz-Torres E."/>
            <person name="Oguiza J.A."/>
            <person name="Ohm R."/>
            <person name="Olmedo M."/>
            <person name="Orejas M."/>
            <person name="Ortiz-Castellanos L."/>
            <person name="Pisabarro A.G."/>
            <person name="Rodriguez-Romero J."/>
            <person name="Ruiz-Herrera J."/>
            <person name="Ruiz-Vazquez R."/>
            <person name="Sanz C."/>
            <person name="Schackwitz W."/>
            <person name="Schmutz J."/>
            <person name="Shahriari M."/>
            <person name="Shelest E."/>
            <person name="Silva-Franco F."/>
            <person name="Soanes D."/>
            <person name="Syed K."/>
            <person name="Tagua V.G."/>
            <person name="Talbot N.J."/>
            <person name="Thon M."/>
            <person name="De Vries R.P."/>
            <person name="Wiebenga A."/>
            <person name="Yadav J.S."/>
            <person name="Braun E.L."/>
            <person name="Baker S."/>
            <person name="Garre V."/>
            <person name="Horwitz B."/>
            <person name="Torres-Martinez S."/>
            <person name="Idnurm A."/>
            <person name="Herrera-Estrella A."/>
            <person name="Gabaldon T."/>
            <person name="Grigoriev I.V."/>
        </authorList>
    </citation>
    <scope>NUCLEOTIDE SEQUENCE [LARGE SCALE GENOMIC DNA]</scope>
    <source>
        <strain evidence="1 2">CBS 277.49</strain>
    </source>
</reference>
<dbReference type="Proteomes" id="UP000077051">
    <property type="component" value="Unassembled WGS sequence"/>
</dbReference>
<comment type="caution">
    <text evidence="1">The sequence shown here is derived from an EMBL/GenBank/DDBJ whole genome shotgun (WGS) entry which is preliminary data.</text>
</comment>
<dbReference type="VEuPathDB" id="FungiDB:MUCCIDRAFT_115406"/>
<evidence type="ECO:0000313" key="1">
    <source>
        <dbReference type="EMBL" id="OAC98489.1"/>
    </source>
</evidence>
<keyword evidence="2" id="KW-1185">Reference proteome</keyword>
<proteinExistence type="predicted"/>
<organism evidence="1 2">
    <name type="scientific">Mucor lusitanicus CBS 277.49</name>
    <dbReference type="NCBI Taxonomy" id="747725"/>
    <lineage>
        <taxon>Eukaryota</taxon>
        <taxon>Fungi</taxon>
        <taxon>Fungi incertae sedis</taxon>
        <taxon>Mucoromycota</taxon>
        <taxon>Mucoromycotina</taxon>
        <taxon>Mucoromycetes</taxon>
        <taxon>Mucorales</taxon>
        <taxon>Mucorineae</taxon>
        <taxon>Mucoraceae</taxon>
        <taxon>Mucor</taxon>
    </lineage>
</organism>
<evidence type="ECO:0000313" key="2">
    <source>
        <dbReference type="Proteomes" id="UP000077051"/>
    </source>
</evidence>
<dbReference type="OrthoDB" id="2254302at2759"/>
<sequence length="135" mass="15081">MVCIGYDGNNTTTCILSVLFFKRYGIEFSLKNATIRIPSLSASGEIQFAQGYFGTSSGGTKRVQMNKEGIDLGNMEVIATKVEQFESNEEKLIYIEDIITVEENLALMDIIKELKAVFVEISGLSRARNFEVELH</sequence>
<gene>
    <name evidence="1" type="ORF">MUCCIDRAFT_115406</name>
</gene>
<dbReference type="AlphaFoldDB" id="A0A162Q345"/>
<dbReference type="EMBL" id="AMYB01000010">
    <property type="protein sequence ID" value="OAC98489.1"/>
    <property type="molecule type" value="Genomic_DNA"/>
</dbReference>